<evidence type="ECO:0000256" key="6">
    <source>
        <dbReference type="SAM" id="Phobius"/>
    </source>
</evidence>
<dbReference type="Gene3D" id="3.30.750.24">
    <property type="entry name" value="STAS domain"/>
    <property type="match status" value="1"/>
</dbReference>
<dbReference type="InterPro" id="IPR001902">
    <property type="entry name" value="SLC26A/SulP_fam"/>
</dbReference>
<organism evidence="8 9">
    <name type="scientific">Tieghemostelium lacteum</name>
    <name type="common">Slime mold</name>
    <name type="synonym">Dictyostelium lacteum</name>
    <dbReference type="NCBI Taxonomy" id="361077"/>
    <lineage>
        <taxon>Eukaryota</taxon>
        <taxon>Amoebozoa</taxon>
        <taxon>Evosea</taxon>
        <taxon>Eumycetozoa</taxon>
        <taxon>Dictyostelia</taxon>
        <taxon>Dictyosteliales</taxon>
        <taxon>Raperosteliaceae</taxon>
        <taxon>Tieghemostelium</taxon>
    </lineage>
</organism>
<evidence type="ECO:0000256" key="5">
    <source>
        <dbReference type="SAM" id="MobiDB-lite"/>
    </source>
</evidence>
<feature type="transmembrane region" description="Helical" evidence="6">
    <location>
        <begin position="333"/>
        <end position="353"/>
    </location>
</feature>
<sequence length="803" mass="89440">MVNWKFWKQSNGPSERSPLLQPNQQEIQQQQQQQPKDESSSSSFSEIMVSDDNQLQGAIDDSANISEMKSSIIEEPPSTWSNFINRLTERNKVVENGGTWSLSQTDFDSNGNNSNSNDSNNNGKEPMSNQHSDQYKHSKRFNSTVKLVKKRIPYYIPILSWLPRYNRSLLTSDVTAGITTAIMLVPQSLAYALLVGLPPIYGLYTGLMPLLTYCIFGTSRQLAVGPEALVSIIVGTTLKSISESGDEPLTIEDMVDRSNILAFLVGIFSLGLGLVRFGFLSEVLSRPLIRGFITAVALTIMIDQIDTLLGTSITSVSGWRKLPEIIKHWGEIHLLSFIISFVSIILLLAMSRIKKNVPEKRSKVIHHIIFFVPSILVVVGIGIIVSYGFKLPDKGVKVLGYYSTSFPIPKFPRLNEWSIVTELIEPAIFITIVGFVESMAVSKNFATKHNYQVSTNRELVAIGLSNMFGSLFLTYPIFASMTRSAVNDKAGAKTQLSGFFTFVVVLLTLLFLMPAFQYLPRVIMGSIIFVAAIGLCELHDIIFLWKIRAWIDMILLLGTFLTTFFFGVEIGLMVSIGASILMVIKQSSAPHFTVLGRLPNTSKYKDILIFPEAKAVEGLVIIRIEESLNFANMGHVKEILYRIENMGDALAHPSESIPNDQKIPLQGIIFDMRNIPVIDASSTHILYEMSNTYMSRNIKVCFVKLRDSHKNTFLRAGFMDLLGIDSFFSSTHEAVIKLLGGYSFSYSSYVNNTLSNSSNQVNRLLSNSGNQININNNNNINSSSSHKRQLSSSSGTNELLQFP</sequence>
<dbReference type="Pfam" id="PF01740">
    <property type="entry name" value="STAS"/>
    <property type="match status" value="1"/>
</dbReference>
<dbReference type="InterPro" id="IPR018045">
    <property type="entry name" value="S04_transporter_CS"/>
</dbReference>
<feature type="compositionally biased region" description="Low complexity" evidence="5">
    <location>
        <begin position="108"/>
        <end position="123"/>
    </location>
</feature>
<feature type="transmembrane region" description="Helical" evidence="6">
    <location>
        <begin position="554"/>
        <end position="584"/>
    </location>
</feature>
<feature type="transmembrane region" description="Helical" evidence="6">
    <location>
        <begin position="365"/>
        <end position="389"/>
    </location>
</feature>
<feature type="transmembrane region" description="Helical" evidence="6">
    <location>
        <begin position="200"/>
        <end position="216"/>
    </location>
</feature>
<dbReference type="InParanoid" id="A0A151Z7F0"/>
<dbReference type="GO" id="GO:0008271">
    <property type="term" value="F:secondary active sulfate transmembrane transporter activity"/>
    <property type="evidence" value="ECO:0007669"/>
    <property type="project" value="InterPro"/>
</dbReference>
<keyword evidence="2 6" id="KW-0812">Transmembrane</keyword>
<evidence type="ECO:0000256" key="3">
    <source>
        <dbReference type="ARBA" id="ARBA00022989"/>
    </source>
</evidence>
<dbReference type="SUPFAM" id="SSF52091">
    <property type="entry name" value="SpoIIaa-like"/>
    <property type="match status" value="1"/>
</dbReference>
<reference evidence="8 9" key="1">
    <citation type="submission" date="2015-12" db="EMBL/GenBank/DDBJ databases">
        <title>Dictyostelia acquired genes for synthesis and detection of signals that induce cell-type specialization by lateral gene transfer from prokaryotes.</title>
        <authorList>
            <person name="Gloeckner G."/>
            <person name="Schaap P."/>
        </authorList>
    </citation>
    <scope>NUCLEOTIDE SEQUENCE [LARGE SCALE GENOMIC DNA]</scope>
    <source>
        <strain evidence="8 9">TK</strain>
    </source>
</reference>
<dbReference type="NCBIfam" id="TIGR00815">
    <property type="entry name" value="sulP"/>
    <property type="match status" value="1"/>
</dbReference>
<dbReference type="GO" id="GO:0016020">
    <property type="term" value="C:membrane"/>
    <property type="evidence" value="ECO:0007669"/>
    <property type="project" value="UniProtKB-SubCell"/>
</dbReference>
<evidence type="ECO:0000256" key="4">
    <source>
        <dbReference type="ARBA" id="ARBA00023136"/>
    </source>
</evidence>
<keyword evidence="3 6" id="KW-1133">Transmembrane helix</keyword>
<gene>
    <name evidence="8" type="ORF">DLAC_09682</name>
</gene>
<protein>
    <submittedName>
        <fullName evidence="8">RNA recognition motif-containing protein RRM</fullName>
    </submittedName>
</protein>
<feature type="domain" description="STAS" evidence="7">
    <location>
        <begin position="609"/>
        <end position="738"/>
    </location>
</feature>
<proteinExistence type="predicted"/>
<dbReference type="OrthoDB" id="427213at2759"/>
<dbReference type="Proteomes" id="UP000076078">
    <property type="component" value="Unassembled WGS sequence"/>
</dbReference>
<dbReference type="PROSITE" id="PS50801">
    <property type="entry name" value="STAS"/>
    <property type="match status" value="1"/>
</dbReference>
<dbReference type="STRING" id="361077.A0A151Z7F0"/>
<feature type="transmembrane region" description="Helical" evidence="6">
    <location>
        <begin position="499"/>
        <end position="516"/>
    </location>
</feature>
<dbReference type="InterPro" id="IPR011547">
    <property type="entry name" value="SLC26A/SulP_dom"/>
</dbReference>
<dbReference type="EMBL" id="LODT01000039">
    <property type="protein sequence ID" value="KYQ89714.1"/>
    <property type="molecule type" value="Genomic_DNA"/>
</dbReference>
<feature type="region of interest" description="Disordered" evidence="5">
    <location>
        <begin position="99"/>
        <end position="136"/>
    </location>
</feature>
<dbReference type="PANTHER" id="PTHR11814">
    <property type="entry name" value="SULFATE TRANSPORTER"/>
    <property type="match status" value="1"/>
</dbReference>
<keyword evidence="4 6" id="KW-0472">Membrane</keyword>
<dbReference type="InterPro" id="IPR036513">
    <property type="entry name" value="STAS_dom_sf"/>
</dbReference>
<feature type="transmembrane region" description="Helical" evidence="6">
    <location>
        <begin position="291"/>
        <end position="313"/>
    </location>
</feature>
<feature type="compositionally biased region" description="Low complexity" evidence="5">
    <location>
        <begin position="776"/>
        <end position="794"/>
    </location>
</feature>
<comment type="caution">
    <text evidence="8">The sequence shown here is derived from an EMBL/GenBank/DDBJ whole genome shotgun (WGS) entry which is preliminary data.</text>
</comment>
<comment type="subcellular location">
    <subcellularLocation>
        <location evidence="1">Membrane</location>
        <topology evidence="1">Multi-pass membrane protein</topology>
    </subcellularLocation>
</comment>
<dbReference type="Pfam" id="PF00916">
    <property type="entry name" value="Sulfate_transp"/>
    <property type="match status" value="1"/>
</dbReference>
<evidence type="ECO:0000256" key="1">
    <source>
        <dbReference type="ARBA" id="ARBA00004141"/>
    </source>
</evidence>
<feature type="transmembrane region" description="Helical" evidence="6">
    <location>
        <begin position="522"/>
        <end position="542"/>
    </location>
</feature>
<dbReference type="CDD" id="cd07042">
    <property type="entry name" value="STAS_SulP_like_sulfate_transporter"/>
    <property type="match status" value="1"/>
</dbReference>
<feature type="region of interest" description="Disordered" evidence="5">
    <location>
        <begin position="776"/>
        <end position="803"/>
    </location>
</feature>
<feature type="transmembrane region" description="Helical" evidence="6">
    <location>
        <begin position="459"/>
        <end position="478"/>
    </location>
</feature>
<dbReference type="AlphaFoldDB" id="A0A151Z7F0"/>
<feature type="compositionally biased region" description="Low complexity" evidence="5">
    <location>
        <begin position="24"/>
        <end position="46"/>
    </location>
</feature>
<evidence type="ECO:0000313" key="8">
    <source>
        <dbReference type="EMBL" id="KYQ89714.1"/>
    </source>
</evidence>
<evidence type="ECO:0000256" key="2">
    <source>
        <dbReference type="ARBA" id="ARBA00022692"/>
    </source>
</evidence>
<keyword evidence="9" id="KW-1185">Reference proteome</keyword>
<accession>A0A151Z7F0</accession>
<evidence type="ECO:0000313" key="9">
    <source>
        <dbReference type="Proteomes" id="UP000076078"/>
    </source>
</evidence>
<dbReference type="InterPro" id="IPR002645">
    <property type="entry name" value="STAS_dom"/>
</dbReference>
<evidence type="ECO:0000259" key="7">
    <source>
        <dbReference type="PROSITE" id="PS50801"/>
    </source>
</evidence>
<name>A0A151Z7F0_TIELA</name>
<feature type="transmembrane region" description="Helical" evidence="6">
    <location>
        <begin position="261"/>
        <end position="279"/>
    </location>
</feature>
<dbReference type="PROSITE" id="PS01130">
    <property type="entry name" value="SLC26A"/>
    <property type="match status" value="1"/>
</dbReference>
<feature type="region of interest" description="Disordered" evidence="5">
    <location>
        <begin position="1"/>
        <end position="46"/>
    </location>
</feature>
<dbReference type="OMA" id="MVNWKFW"/>